<comment type="caution">
    <text evidence="1">The sequence shown here is derived from an EMBL/GenBank/DDBJ whole genome shotgun (WGS) entry which is preliminary data.</text>
</comment>
<gene>
    <name evidence="1" type="ORF">CEXT_198041</name>
</gene>
<protein>
    <submittedName>
        <fullName evidence="1">Uncharacterized protein</fullName>
    </submittedName>
</protein>
<proteinExistence type="predicted"/>
<name>A0AAV4XFB6_CAEEX</name>
<dbReference type="AlphaFoldDB" id="A0AAV4XFB6"/>
<evidence type="ECO:0000313" key="1">
    <source>
        <dbReference type="EMBL" id="GIY93762.1"/>
    </source>
</evidence>
<organism evidence="1 2">
    <name type="scientific">Caerostris extrusa</name>
    <name type="common">Bark spider</name>
    <name type="synonym">Caerostris bankana</name>
    <dbReference type="NCBI Taxonomy" id="172846"/>
    <lineage>
        <taxon>Eukaryota</taxon>
        <taxon>Metazoa</taxon>
        <taxon>Ecdysozoa</taxon>
        <taxon>Arthropoda</taxon>
        <taxon>Chelicerata</taxon>
        <taxon>Arachnida</taxon>
        <taxon>Araneae</taxon>
        <taxon>Araneomorphae</taxon>
        <taxon>Entelegynae</taxon>
        <taxon>Araneoidea</taxon>
        <taxon>Araneidae</taxon>
        <taxon>Caerostris</taxon>
    </lineage>
</organism>
<dbReference type="Proteomes" id="UP001054945">
    <property type="component" value="Unassembled WGS sequence"/>
</dbReference>
<dbReference type="EMBL" id="BPLR01000301">
    <property type="protein sequence ID" value="GIY93762.1"/>
    <property type="molecule type" value="Genomic_DNA"/>
</dbReference>
<keyword evidence="2" id="KW-1185">Reference proteome</keyword>
<evidence type="ECO:0000313" key="2">
    <source>
        <dbReference type="Proteomes" id="UP001054945"/>
    </source>
</evidence>
<sequence>MSNSKKFGLWNEESNHRITENRNSEVQIVRDLNVTLSLFTNARKEEFLEVELEERKHEYGNQRALSVNEGRHLSITTKRFTDRSSIRKFVWKEKLPTTSFSNL</sequence>
<accession>A0AAV4XFB6</accession>
<reference evidence="1 2" key="1">
    <citation type="submission" date="2021-06" db="EMBL/GenBank/DDBJ databases">
        <title>Caerostris extrusa draft genome.</title>
        <authorList>
            <person name="Kono N."/>
            <person name="Arakawa K."/>
        </authorList>
    </citation>
    <scope>NUCLEOTIDE SEQUENCE [LARGE SCALE GENOMIC DNA]</scope>
</reference>